<dbReference type="AlphaFoldDB" id="A0A9D2ECI9"/>
<dbReference type="InterPro" id="IPR050312">
    <property type="entry name" value="IolE/XylAMocC-like"/>
</dbReference>
<reference evidence="3" key="1">
    <citation type="journal article" date="2021" name="PeerJ">
        <title>Extensive microbial diversity within the chicken gut microbiome revealed by metagenomics and culture.</title>
        <authorList>
            <person name="Gilroy R."/>
            <person name="Ravi A."/>
            <person name="Getino M."/>
            <person name="Pursley I."/>
            <person name="Horton D.L."/>
            <person name="Alikhan N.F."/>
            <person name="Baker D."/>
            <person name="Gharbi K."/>
            <person name="Hall N."/>
            <person name="Watson M."/>
            <person name="Adriaenssens E.M."/>
            <person name="Foster-Nyarko E."/>
            <person name="Jarju S."/>
            <person name="Secka A."/>
            <person name="Antonio M."/>
            <person name="Oren A."/>
            <person name="Chaudhuri R.R."/>
            <person name="La Ragione R."/>
            <person name="Hildebrand F."/>
            <person name="Pallen M.J."/>
        </authorList>
    </citation>
    <scope>NUCLEOTIDE SEQUENCE</scope>
    <source>
        <strain evidence="3">ChiGjej4B4-7305</strain>
    </source>
</reference>
<dbReference type="Proteomes" id="UP000824037">
    <property type="component" value="Unassembled WGS sequence"/>
</dbReference>
<dbReference type="GO" id="GO:0016853">
    <property type="term" value="F:isomerase activity"/>
    <property type="evidence" value="ECO:0007669"/>
    <property type="project" value="UniProtKB-KW"/>
</dbReference>
<evidence type="ECO:0000259" key="2">
    <source>
        <dbReference type="Pfam" id="PF01261"/>
    </source>
</evidence>
<comment type="caution">
    <text evidence="3">The sequence shown here is derived from an EMBL/GenBank/DDBJ whole genome shotgun (WGS) entry which is preliminary data.</text>
</comment>
<dbReference type="PANTHER" id="PTHR12110">
    <property type="entry name" value="HYDROXYPYRUVATE ISOMERASE"/>
    <property type="match status" value="1"/>
</dbReference>
<keyword evidence="1" id="KW-0119">Carbohydrate metabolism</keyword>
<dbReference type="SUPFAM" id="SSF51658">
    <property type="entry name" value="Xylose isomerase-like"/>
    <property type="match status" value="1"/>
</dbReference>
<dbReference type="Gene3D" id="3.20.20.150">
    <property type="entry name" value="Divalent-metal-dependent TIM barrel enzymes"/>
    <property type="match status" value="1"/>
</dbReference>
<dbReference type="InterPro" id="IPR013022">
    <property type="entry name" value="Xyl_isomerase-like_TIM-brl"/>
</dbReference>
<accession>A0A9D2ECI9</accession>
<evidence type="ECO:0000313" key="3">
    <source>
        <dbReference type="EMBL" id="HIZ35278.1"/>
    </source>
</evidence>
<dbReference type="Pfam" id="PF01261">
    <property type="entry name" value="AP_endonuc_2"/>
    <property type="match status" value="1"/>
</dbReference>
<evidence type="ECO:0000256" key="1">
    <source>
        <dbReference type="ARBA" id="ARBA00023277"/>
    </source>
</evidence>
<name>A0A9D2ECI9_9MICO</name>
<organism evidence="3 4">
    <name type="scientific">Candidatus Ruania gallistercoris</name>
    <dbReference type="NCBI Taxonomy" id="2838746"/>
    <lineage>
        <taxon>Bacteria</taxon>
        <taxon>Bacillati</taxon>
        <taxon>Actinomycetota</taxon>
        <taxon>Actinomycetes</taxon>
        <taxon>Micrococcales</taxon>
        <taxon>Ruaniaceae</taxon>
        <taxon>Ruania</taxon>
    </lineage>
</organism>
<protein>
    <submittedName>
        <fullName evidence="3">Sugar phosphate isomerase/epimerase</fullName>
    </submittedName>
</protein>
<feature type="domain" description="Xylose isomerase-like TIM barrel" evidence="2">
    <location>
        <begin position="82"/>
        <end position="265"/>
    </location>
</feature>
<dbReference type="EMBL" id="DXBY01000095">
    <property type="protein sequence ID" value="HIZ35278.1"/>
    <property type="molecule type" value="Genomic_DNA"/>
</dbReference>
<keyword evidence="3" id="KW-0413">Isomerase</keyword>
<evidence type="ECO:0000313" key="4">
    <source>
        <dbReference type="Proteomes" id="UP000824037"/>
    </source>
</evidence>
<reference evidence="3" key="2">
    <citation type="submission" date="2021-04" db="EMBL/GenBank/DDBJ databases">
        <authorList>
            <person name="Gilroy R."/>
        </authorList>
    </citation>
    <scope>NUCLEOTIDE SEQUENCE</scope>
    <source>
        <strain evidence="3">ChiGjej4B4-7305</strain>
    </source>
</reference>
<sequence length="273" mass="29948">MRIGLSSYTYTWAIGVPGFPPPAQPLTAAALLDRTARSGWGLVQFGDNLPLHALGEDLIGLVQQAKRLNVAVEVGTRGIDTARLRRYADIAVLFGAPFVRVVIDEGQDRPSPSEVVQRLSEVEPDYRSAGLVLAIENHDRFTVAELVDIVERCGDWVGICLDTVNSFGALEGPDVVIEALAPHTVNVHLKDFDVLRAEHQMGFEIVGRPLGRGRLDAAAVLQRLIGNGREPTAVIELWTPFADSIETTIDQEAAWADESMDWARSWVRRTGVY</sequence>
<dbReference type="InterPro" id="IPR036237">
    <property type="entry name" value="Xyl_isomerase-like_sf"/>
</dbReference>
<dbReference type="PANTHER" id="PTHR12110:SF52">
    <property type="entry name" value="XYLOSE ISOMERASE"/>
    <property type="match status" value="1"/>
</dbReference>
<proteinExistence type="predicted"/>
<gene>
    <name evidence="3" type="ORF">H9815_05835</name>
</gene>